<dbReference type="Proteomes" id="UP001227126">
    <property type="component" value="Unassembled WGS sequence"/>
</dbReference>
<keyword evidence="2" id="KW-1185">Reference proteome</keyword>
<proteinExistence type="predicted"/>
<protein>
    <submittedName>
        <fullName evidence="1">Uncharacterized protein</fullName>
    </submittedName>
</protein>
<dbReference type="EMBL" id="JASNJE010000002">
    <property type="protein sequence ID" value="MDK3072018.1"/>
    <property type="molecule type" value="Genomic_DNA"/>
</dbReference>
<reference evidence="1 2" key="1">
    <citation type="submission" date="2023-05" db="EMBL/GenBank/DDBJ databases">
        <title>Sedimentitalea sp. nov. JM2-8.</title>
        <authorList>
            <person name="Huang J."/>
        </authorList>
    </citation>
    <scope>NUCLEOTIDE SEQUENCE [LARGE SCALE GENOMIC DNA]</scope>
    <source>
        <strain evidence="1 2">JM2-8</strain>
    </source>
</reference>
<comment type="caution">
    <text evidence="1">The sequence shown here is derived from an EMBL/GenBank/DDBJ whole genome shotgun (WGS) entry which is preliminary data.</text>
</comment>
<dbReference type="RefSeq" id="WP_284483972.1">
    <property type="nucleotide sequence ID" value="NZ_JASNJE010000002.1"/>
</dbReference>
<evidence type="ECO:0000313" key="2">
    <source>
        <dbReference type="Proteomes" id="UP001227126"/>
    </source>
</evidence>
<evidence type="ECO:0000313" key="1">
    <source>
        <dbReference type="EMBL" id="MDK3072018.1"/>
    </source>
</evidence>
<name>A0ABT7FAF5_9RHOB</name>
<sequence length="59" mass="6569">MLLGVLVFVGITLLRVEHIDFYGIDRATALPLVSVEMTTRSFFVAAPIWTCPEKVESTN</sequence>
<organism evidence="1 2">
    <name type="scientific">Sedimentitalea xiamensis</name>
    <dbReference type="NCBI Taxonomy" id="3050037"/>
    <lineage>
        <taxon>Bacteria</taxon>
        <taxon>Pseudomonadati</taxon>
        <taxon>Pseudomonadota</taxon>
        <taxon>Alphaproteobacteria</taxon>
        <taxon>Rhodobacterales</taxon>
        <taxon>Paracoccaceae</taxon>
        <taxon>Sedimentitalea</taxon>
    </lineage>
</organism>
<gene>
    <name evidence="1" type="ORF">QO034_02760</name>
</gene>
<accession>A0ABT7FAF5</accession>